<dbReference type="GO" id="GO:0015297">
    <property type="term" value="F:antiporter activity"/>
    <property type="evidence" value="ECO:0007669"/>
    <property type="project" value="InterPro"/>
</dbReference>
<feature type="transmembrane region" description="Helical" evidence="6">
    <location>
        <begin position="422"/>
        <end position="441"/>
    </location>
</feature>
<keyword evidence="4 6" id="KW-1133">Transmembrane helix</keyword>
<feature type="compositionally biased region" description="Polar residues" evidence="7">
    <location>
        <begin position="1"/>
        <end position="21"/>
    </location>
</feature>
<evidence type="ECO:0000313" key="11">
    <source>
        <dbReference type="Proteomes" id="UP001162541"/>
    </source>
</evidence>
<evidence type="ECO:0000256" key="4">
    <source>
        <dbReference type="ARBA" id="ARBA00022989"/>
    </source>
</evidence>
<feature type="transmembrane region" description="Helical" evidence="6">
    <location>
        <begin position="121"/>
        <end position="146"/>
    </location>
</feature>
<reference evidence="11" key="3">
    <citation type="journal article" date="2020" name="Curr. Biol.">
        <title>Chromatin organization in early land plants reveals an ancestral association between H3K27me3, transposons, and constitutive heterochromatin.</title>
        <authorList>
            <person name="Montgomery S.A."/>
            <person name="Tanizawa Y."/>
            <person name="Galik B."/>
            <person name="Wang N."/>
            <person name="Ito T."/>
            <person name="Mochizuki T."/>
            <person name="Akimcheva S."/>
            <person name="Bowman J.L."/>
            <person name="Cognat V."/>
            <person name="Marechal-Drouard L."/>
            <person name="Ekker H."/>
            <person name="Hong S.F."/>
            <person name="Kohchi T."/>
            <person name="Lin S.S."/>
            <person name="Liu L.D."/>
            <person name="Nakamura Y."/>
            <person name="Valeeva L.R."/>
            <person name="Shakirov E.V."/>
            <person name="Shippen D.E."/>
            <person name="Wei W.L."/>
            <person name="Yagura M."/>
            <person name="Yamaoka S."/>
            <person name="Yamato K.T."/>
            <person name="Liu C."/>
            <person name="Berger F."/>
        </authorList>
    </citation>
    <scope>NUCLEOTIDE SEQUENCE [LARGE SCALE GENOMIC DNA]</scope>
    <source>
        <strain evidence="11">Tak-1</strain>
    </source>
</reference>
<feature type="transmembrane region" description="Helical" evidence="6">
    <location>
        <begin position="306"/>
        <end position="326"/>
    </location>
</feature>
<comment type="similarity">
    <text evidence="2 6">Belongs to the multi antimicrobial extrusion (MATE) (TC 2.A.66.1) family.</text>
</comment>
<dbReference type="Proteomes" id="UP001162541">
    <property type="component" value="Chromosome 5"/>
</dbReference>
<dbReference type="InterPro" id="IPR002528">
    <property type="entry name" value="MATE_fam"/>
</dbReference>
<reference evidence="9 10" key="1">
    <citation type="submission" date="2016-03" db="EMBL/GenBank/DDBJ databases">
        <title>Mechanisms controlling the formation of the plant cell surface in tip-growing cells are functionally conserved among land plants.</title>
        <authorList>
            <person name="Honkanen S."/>
            <person name="Jones V.A."/>
            <person name="Morieri G."/>
            <person name="Champion C."/>
            <person name="Hetherington A.J."/>
            <person name="Kelly S."/>
            <person name="Saint-Marcoux D."/>
            <person name="Proust H."/>
            <person name="Prescott H."/>
            <person name="Dolan L."/>
        </authorList>
    </citation>
    <scope>NUCLEOTIDE SEQUENCE [LARGE SCALE GENOMIC DNA]</scope>
    <source>
        <strain evidence="10">cv. Tak-1 and cv. Tak-2</strain>
        <tissue evidence="9">Whole gametophyte</tissue>
    </source>
</reference>
<evidence type="ECO:0000256" key="1">
    <source>
        <dbReference type="ARBA" id="ARBA00004141"/>
    </source>
</evidence>
<dbReference type="GO" id="GO:0042910">
    <property type="term" value="F:xenobiotic transmembrane transporter activity"/>
    <property type="evidence" value="ECO:0007669"/>
    <property type="project" value="InterPro"/>
</dbReference>
<feature type="transmembrane region" description="Helical" evidence="6">
    <location>
        <begin position="390"/>
        <end position="410"/>
    </location>
</feature>
<dbReference type="CDD" id="cd13132">
    <property type="entry name" value="MATE_eukaryotic"/>
    <property type="match status" value="1"/>
</dbReference>
<name>A0A176WQ24_MARPO</name>
<dbReference type="EMBL" id="AP019870">
    <property type="protein sequence ID" value="BBN10024.1"/>
    <property type="molecule type" value="Genomic_DNA"/>
</dbReference>
<feature type="transmembrane region" description="Helical" evidence="6">
    <location>
        <begin position="85"/>
        <end position="109"/>
    </location>
</feature>
<organism evidence="9 10">
    <name type="scientific">Marchantia polymorpha subsp. ruderalis</name>
    <dbReference type="NCBI Taxonomy" id="1480154"/>
    <lineage>
        <taxon>Eukaryota</taxon>
        <taxon>Viridiplantae</taxon>
        <taxon>Streptophyta</taxon>
        <taxon>Embryophyta</taxon>
        <taxon>Marchantiophyta</taxon>
        <taxon>Marchantiopsida</taxon>
        <taxon>Marchantiidae</taxon>
        <taxon>Marchantiales</taxon>
        <taxon>Marchantiaceae</taxon>
        <taxon>Marchantia</taxon>
    </lineage>
</organism>
<keyword evidence="3 6" id="KW-0812">Transmembrane</keyword>
<dbReference type="Pfam" id="PF01554">
    <property type="entry name" value="MatE"/>
    <property type="match status" value="2"/>
</dbReference>
<gene>
    <name evidence="9" type="ORF">AXG93_3267s1110</name>
    <name evidence="8" type="ORF">Mp_5g00270</name>
</gene>
<feature type="transmembrane region" description="Helical" evidence="6">
    <location>
        <begin position="194"/>
        <end position="215"/>
    </location>
</feature>
<accession>A0A176WQ24</accession>
<dbReference type="GO" id="GO:0016020">
    <property type="term" value="C:membrane"/>
    <property type="evidence" value="ECO:0007669"/>
    <property type="project" value="UniProtKB-SubCell"/>
</dbReference>
<reference evidence="8" key="2">
    <citation type="journal article" date="2019" name="Curr. Biol.">
        <title>Chromatin organization in early land plants reveals an ancestral association between H3K27me3, transposons, and constitutive heterochromatin.</title>
        <authorList>
            <person name="Montgomery S.A."/>
            <person name="Tanizawa Y."/>
            <person name="Galik B."/>
            <person name="Wang N."/>
            <person name="Ito T."/>
            <person name="Mochizuki T."/>
            <person name="Akimcheva S."/>
            <person name="Bowman J."/>
            <person name="Cognat V."/>
            <person name="Drouard L."/>
            <person name="Ekker H."/>
            <person name="Houng S."/>
            <person name="Kohchi T."/>
            <person name="Lin S."/>
            <person name="Liu L.D."/>
            <person name="Nakamura Y."/>
            <person name="Valeeva L.R."/>
            <person name="Shakirov E.V."/>
            <person name="Shippen D.E."/>
            <person name="Wei W."/>
            <person name="Yagura M."/>
            <person name="Yamaoka S."/>
            <person name="Yamato K.T."/>
            <person name="Liu C."/>
            <person name="Berger F."/>
        </authorList>
    </citation>
    <scope>NUCLEOTIDE SEQUENCE [LARGE SCALE GENOMIC DNA]</scope>
    <source>
        <strain evidence="8">Tak-1</strain>
    </source>
</reference>
<dbReference type="InterPro" id="IPR045069">
    <property type="entry name" value="MATE_euk"/>
</dbReference>
<dbReference type="AlphaFoldDB" id="A0A176WQ24"/>
<evidence type="ECO:0000256" key="6">
    <source>
        <dbReference type="RuleBase" id="RU004914"/>
    </source>
</evidence>
<keyword evidence="10" id="KW-1185">Reference proteome</keyword>
<feature type="transmembrane region" description="Helical" evidence="6">
    <location>
        <begin position="346"/>
        <end position="370"/>
    </location>
</feature>
<evidence type="ECO:0000313" key="10">
    <source>
        <dbReference type="Proteomes" id="UP000077202"/>
    </source>
</evidence>
<dbReference type="GO" id="GO:1990961">
    <property type="term" value="P:xenobiotic detoxification by transmembrane export across the plasma membrane"/>
    <property type="evidence" value="ECO:0007669"/>
    <property type="project" value="InterPro"/>
</dbReference>
<feature type="region of interest" description="Disordered" evidence="7">
    <location>
        <begin position="1"/>
        <end position="27"/>
    </location>
</feature>
<feature type="transmembrane region" description="Helical" evidence="6">
    <location>
        <begin position="221"/>
        <end position="244"/>
    </location>
</feature>
<dbReference type="PANTHER" id="PTHR11206">
    <property type="entry name" value="MULTIDRUG RESISTANCE PROTEIN"/>
    <property type="match status" value="1"/>
</dbReference>
<evidence type="ECO:0000256" key="3">
    <source>
        <dbReference type="ARBA" id="ARBA00022692"/>
    </source>
</evidence>
<dbReference type="NCBIfam" id="TIGR00797">
    <property type="entry name" value="matE"/>
    <property type="match status" value="1"/>
</dbReference>
<sequence>MESSTSETEALILQSQHSPSANRDDPEYLHRASTTRRYPMLLETMKQIKLAGPIAGSFFSMYSLSIVTSMFIGHLGSLELSSSTIALSLSSVSGYTLMLAFASGLETLCGQAFGAKKYPLLGIYLQAGCIVSLSMCIPIVALWWNIEPILVYMGEDEEISRMAGLYLRWLSPSIFASAIEQVLVIYLQTQNIVIPQFLSSVFTVILHVPTCFIVINKLDFGFIGGAISICASHFWNILFLLAWISLNSKTYAKTWRGLSREAFGALPTFLKVAIPSTSMKCLEYWAYELMVPVAGLLPNPQFECSILYIALGSAALTYMGSISLGAAVSTRVSNELGAGHPYSARYAFSIGLLLVLVYTGTIGLIFIIFRNAWPLAFTNDPLVVDTVAKWLPWVAATFLLEGVQSICSGVAKGCGWQHKGAWINLGSFYAIGYPLGVFYAFTLKWGAQGVWLGYYSGILVQMSIYSTVAFRTDWPKMVEISRKLVNAPVKPFISSTAEQYQGRQEDAEVQE</sequence>
<evidence type="ECO:0000256" key="5">
    <source>
        <dbReference type="ARBA" id="ARBA00023136"/>
    </source>
</evidence>
<evidence type="ECO:0000313" key="9">
    <source>
        <dbReference type="EMBL" id="OAE34643.1"/>
    </source>
</evidence>
<comment type="subcellular location">
    <subcellularLocation>
        <location evidence="1">Membrane</location>
        <topology evidence="1">Multi-pass membrane protein</topology>
    </subcellularLocation>
</comment>
<evidence type="ECO:0000313" key="8">
    <source>
        <dbReference type="EMBL" id="BBN10024.1"/>
    </source>
</evidence>
<dbReference type="Proteomes" id="UP000077202">
    <property type="component" value="Unassembled WGS sequence"/>
</dbReference>
<dbReference type="EMBL" id="LVLJ01000374">
    <property type="protein sequence ID" value="OAE34643.1"/>
    <property type="molecule type" value="Genomic_DNA"/>
</dbReference>
<evidence type="ECO:0000256" key="7">
    <source>
        <dbReference type="SAM" id="MobiDB-lite"/>
    </source>
</evidence>
<keyword evidence="5 6" id="KW-0472">Membrane</keyword>
<evidence type="ECO:0000256" key="2">
    <source>
        <dbReference type="ARBA" id="ARBA00010199"/>
    </source>
</evidence>
<protein>
    <recommendedName>
        <fullName evidence="6">Protein DETOXIFICATION</fullName>
    </recommendedName>
    <alternativeName>
        <fullName evidence="6">Multidrug and toxic compound extrusion protein</fullName>
    </alternativeName>
</protein>
<feature type="transmembrane region" description="Helical" evidence="6">
    <location>
        <begin position="50"/>
        <end position="73"/>
    </location>
</feature>
<proteinExistence type="inferred from homology"/>
<feature type="transmembrane region" description="Helical" evidence="6">
    <location>
        <begin position="453"/>
        <end position="474"/>
    </location>
</feature>